<feature type="transmembrane region" description="Helical" evidence="2">
    <location>
        <begin position="357"/>
        <end position="375"/>
    </location>
</feature>
<dbReference type="Proteomes" id="UP000428325">
    <property type="component" value="Chromosome"/>
</dbReference>
<dbReference type="Pfam" id="PF02667">
    <property type="entry name" value="SCFA_trans"/>
    <property type="match status" value="1"/>
</dbReference>
<reference evidence="3 4" key="1">
    <citation type="submission" date="2018-12" db="EMBL/GenBank/DDBJ databases">
        <title>Complete genome sequence of Haloplanus rallus MBLA0036.</title>
        <authorList>
            <person name="Nam Y.-d."/>
            <person name="Kang J."/>
            <person name="Chung W.-H."/>
            <person name="Park Y.S."/>
        </authorList>
    </citation>
    <scope>NUCLEOTIDE SEQUENCE [LARGE SCALE GENOMIC DNA]</scope>
    <source>
        <strain evidence="3 4">MBLA0036</strain>
    </source>
</reference>
<keyword evidence="2" id="KW-0812">Transmembrane</keyword>
<feature type="region of interest" description="Disordered" evidence="1">
    <location>
        <begin position="235"/>
        <end position="258"/>
    </location>
</feature>
<dbReference type="KEGG" id="hra:EI982_01625"/>
<dbReference type="AlphaFoldDB" id="A0A6B9F0A0"/>
<evidence type="ECO:0000313" key="3">
    <source>
        <dbReference type="EMBL" id="QGX93585.1"/>
    </source>
</evidence>
<feature type="compositionally biased region" description="Acidic residues" evidence="1">
    <location>
        <begin position="236"/>
        <end position="246"/>
    </location>
</feature>
<dbReference type="InterPro" id="IPR006160">
    <property type="entry name" value="SCFA_transpt_AtoE"/>
</dbReference>
<keyword evidence="2" id="KW-1133">Transmembrane helix</keyword>
<dbReference type="PANTHER" id="PTHR41983">
    <property type="entry name" value="SHORT-CHAIN FATTY ACID TRANSPORTER-RELATED"/>
    <property type="match status" value="1"/>
</dbReference>
<feature type="transmembrane region" description="Helical" evidence="2">
    <location>
        <begin position="443"/>
        <end position="465"/>
    </location>
</feature>
<feature type="transmembrane region" description="Helical" evidence="2">
    <location>
        <begin position="100"/>
        <end position="133"/>
    </location>
</feature>
<name>A0A6B9F0A0_9EURY</name>
<feature type="transmembrane region" description="Helical" evidence="2">
    <location>
        <begin position="267"/>
        <end position="285"/>
    </location>
</feature>
<feature type="transmembrane region" description="Helical" evidence="2">
    <location>
        <begin position="327"/>
        <end position="345"/>
    </location>
</feature>
<evidence type="ECO:0000313" key="4">
    <source>
        <dbReference type="Proteomes" id="UP000428325"/>
    </source>
</evidence>
<sequence length="467" mass="50203">MSTRQRVQSFGRSMADWSERWIPSPFLFAVILTLIAYVAAIAFTPDGPYQNIQNWYDGFWTLLTFAMQMVLILVTGYAVADSDFVSSYLDRLAAVPDTNTQAAALVAAVALIFGYFHWGIGLIVGAIFAIFVARAGHERGKTFHYPILCAAGYTSQTIWHVGPSTSAGLLSATEDHPFQDIIGIVPLNESVFTIYAFGIAVLVFVTVIPVLAFLAPDEEDATGIEEYAPELLRGDDPEEAVSDSDDGATITANTPRSPADRLNDSRAVAYLIGIGMMVYVINYFVNAGGIGEALDLNVFNFTFIALGLFLHKTPAAYMETIRDATEGAAGIILQFPFYAGILGIISNSGLSDLIAEGLLAVATPQTFPVIAWLLGGLMNLFVPSGGGEWGIIGGVVGSAAVELGVPPGKAIVAYGVGDMWTNMFQPFWAIPLLGLTQVRARDILGYTIVVMLVLFPVFAVGLYFLPY</sequence>
<organism evidence="3 4">
    <name type="scientific">Haloplanus rallus</name>
    <dbReference type="NCBI Taxonomy" id="1816183"/>
    <lineage>
        <taxon>Archaea</taxon>
        <taxon>Methanobacteriati</taxon>
        <taxon>Methanobacteriota</taxon>
        <taxon>Stenosarchaea group</taxon>
        <taxon>Halobacteria</taxon>
        <taxon>Halobacteriales</taxon>
        <taxon>Haloferacaceae</taxon>
        <taxon>Haloplanus</taxon>
    </lineage>
</organism>
<dbReference type="GO" id="GO:0005886">
    <property type="term" value="C:plasma membrane"/>
    <property type="evidence" value="ECO:0007669"/>
    <property type="project" value="TreeGrafter"/>
</dbReference>
<feature type="transmembrane region" description="Helical" evidence="2">
    <location>
        <begin position="20"/>
        <end position="43"/>
    </location>
</feature>
<dbReference type="OrthoDB" id="296827at2157"/>
<proteinExistence type="predicted"/>
<gene>
    <name evidence="3" type="ORF">EI982_01625</name>
</gene>
<accession>A0A6B9F0A0</accession>
<feature type="transmembrane region" description="Helical" evidence="2">
    <location>
        <begin position="55"/>
        <end position="80"/>
    </location>
</feature>
<dbReference type="EMBL" id="CP034345">
    <property type="protein sequence ID" value="QGX93585.1"/>
    <property type="molecule type" value="Genomic_DNA"/>
</dbReference>
<dbReference type="PANTHER" id="PTHR41983:SF2">
    <property type="entry name" value="SHORT-CHAIN FATTY ACID TRANSPORTER-RELATED"/>
    <property type="match status" value="1"/>
</dbReference>
<evidence type="ECO:0000256" key="1">
    <source>
        <dbReference type="SAM" id="MobiDB-lite"/>
    </source>
</evidence>
<feature type="transmembrane region" description="Helical" evidence="2">
    <location>
        <begin position="192"/>
        <end position="215"/>
    </location>
</feature>
<keyword evidence="2" id="KW-0472">Membrane</keyword>
<evidence type="ECO:0000256" key="2">
    <source>
        <dbReference type="SAM" id="Phobius"/>
    </source>
</evidence>
<feature type="transmembrane region" description="Helical" evidence="2">
    <location>
        <begin position="297"/>
        <end position="315"/>
    </location>
</feature>
<protein>
    <submittedName>
        <fullName evidence="3">Short-chain fatty acid transporter</fullName>
    </submittedName>
</protein>
<keyword evidence="4" id="KW-1185">Reference proteome</keyword>